<reference evidence="2" key="1">
    <citation type="submission" date="2022-11" db="UniProtKB">
        <authorList>
            <consortium name="WormBaseParasite"/>
        </authorList>
    </citation>
    <scope>IDENTIFICATION</scope>
</reference>
<proteinExistence type="predicted"/>
<name>A0AC35GJW7_9BILA</name>
<accession>A0AC35GJW7</accession>
<evidence type="ECO:0000313" key="1">
    <source>
        <dbReference type="Proteomes" id="UP000887580"/>
    </source>
</evidence>
<dbReference type="WBParaSite" id="PS1159_v2.g5855.t1">
    <property type="protein sequence ID" value="PS1159_v2.g5855.t1"/>
    <property type="gene ID" value="PS1159_v2.g5855"/>
</dbReference>
<protein>
    <submittedName>
        <fullName evidence="2">Gustatory receptor</fullName>
    </submittedName>
</protein>
<sequence>MLEITQNSPTTKLDEIQSTEIYVATILESCLNVYNILSCIYLISKLKSTRLMHLNLKTMLISVSVTLILFNVFRFIKSFAYFFTQAQSTVTSQLIIWIIGIIVAIAFLYMDLLRHNYWNNNRMLISCSLVYTHPEIVLTLFTSSVILFCTFTFISILLYYYNRQQFLRSNIQKLAIRYQYKENVTTLTFLVPLSTAFGLSNIVSAFLIAFMFTHIQNEGGVNDQLVDNLWKIEKAYNATISVFTVFFVLICIKMHQPLWQIVLSDFRKFQSPSSSVHHFLQPKHHQSIRLMTRKGELVEALNEGDVYFKNLRDTWGK</sequence>
<evidence type="ECO:0000313" key="2">
    <source>
        <dbReference type="WBParaSite" id="PS1159_v2.g5855.t1"/>
    </source>
</evidence>
<organism evidence="1 2">
    <name type="scientific">Panagrolaimus sp. PS1159</name>
    <dbReference type="NCBI Taxonomy" id="55785"/>
    <lineage>
        <taxon>Eukaryota</taxon>
        <taxon>Metazoa</taxon>
        <taxon>Ecdysozoa</taxon>
        <taxon>Nematoda</taxon>
        <taxon>Chromadorea</taxon>
        <taxon>Rhabditida</taxon>
        <taxon>Tylenchina</taxon>
        <taxon>Panagrolaimomorpha</taxon>
        <taxon>Panagrolaimoidea</taxon>
        <taxon>Panagrolaimidae</taxon>
        <taxon>Panagrolaimus</taxon>
    </lineage>
</organism>
<dbReference type="Proteomes" id="UP000887580">
    <property type="component" value="Unplaced"/>
</dbReference>